<evidence type="ECO:0000313" key="2">
    <source>
        <dbReference type="Proteomes" id="UP000807825"/>
    </source>
</evidence>
<reference evidence="1" key="1">
    <citation type="submission" date="2020-07" db="EMBL/GenBank/DDBJ databases">
        <title>Huge and variable diversity of episymbiotic CPR bacteria and DPANN archaea in groundwater ecosystems.</title>
        <authorList>
            <person name="He C.Y."/>
            <person name="Keren R."/>
            <person name="Whittaker M."/>
            <person name="Farag I.F."/>
            <person name="Doudna J."/>
            <person name="Cate J.H.D."/>
            <person name="Banfield J.F."/>
        </authorList>
    </citation>
    <scope>NUCLEOTIDE SEQUENCE</scope>
    <source>
        <strain evidence="1">NC_groundwater_1664_Pr3_B-0.1um_52_9</strain>
    </source>
</reference>
<organism evidence="1 2">
    <name type="scientific">Desulfomonile tiedjei</name>
    <dbReference type="NCBI Taxonomy" id="2358"/>
    <lineage>
        <taxon>Bacteria</taxon>
        <taxon>Pseudomonadati</taxon>
        <taxon>Thermodesulfobacteriota</taxon>
        <taxon>Desulfomonilia</taxon>
        <taxon>Desulfomonilales</taxon>
        <taxon>Desulfomonilaceae</taxon>
        <taxon>Desulfomonile</taxon>
    </lineage>
</organism>
<dbReference type="Proteomes" id="UP000807825">
    <property type="component" value="Unassembled WGS sequence"/>
</dbReference>
<dbReference type="AlphaFoldDB" id="A0A9D6V5J1"/>
<dbReference type="EMBL" id="JACRDE010000616">
    <property type="protein sequence ID" value="MBI5252501.1"/>
    <property type="molecule type" value="Genomic_DNA"/>
</dbReference>
<gene>
    <name evidence="1" type="ORF">HY912_23650</name>
</gene>
<protein>
    <submittedName>
        <fullName evidence="1">Uncharacterized protein</fullName>
    </submittedName>
</protein>
<comment type="caution">
    <text evidence="1">The sequence shown here is derived from an EMBL/GenBank/DDBJ whole genome shotgun (WGS) entry which is preliminary data.</text>
</comment>
<sequence length="81" mass="9062">MPPLRAKEAMLLMGALAYGLLHMLQQFCLVGKDVKRSERKSRIAAMVACPCGVGVSFGPVRSSCVRVARTLEKWLTEWRRV</sequence>
<proteinExistence type="predicted"/>
<accession>A0A9D6V5J1</accession>
<evidence type="ECO:0000313" key="1">
    <source>
        <dbReference type="EMBL" id="MBI5252501.1"/>
    </source>
</evidence>
<name>A0A9D6V5J1_9BACT</name>